<dbReference type="AlphaFoldDB" id="B0D6S8"/>
<protein>
    <submittedName>
        <fullName evidence="1">Predicted protein</fullName>
    </submittedName>
</protein>
<sequence>MAAENIQGTQERVCDVVLRGDTTLRLSCDPGTGVQSPGAGLLYPGGEKRGDSVHMYYMMWLQSILRQEGDSELATMMGEMIDEEEEQVAIWSGNRMKVQTCGMVEWTAILRDSYVELRPKDWIEEVNIGYINNAPAMEIGNIYANRIVL</sequence>
<proteinExistence type="predicted"/>
<dbReference type="Proteomes" id="UP000001194">
    <property type="component" value="Unassembled WGS sequence"/>
</dbReference>
<reference evidence="1 2" key="1">
    <citation type="journal article" date="2008" name="Nature">
        <title>The genome of Laccaria bicolor provides insights into mycorrhizal symbiosis.</title>
        <authorList>
            <person name="Martin F."/>
            <person name="Aerts A."/>
            <person name="Ahren D."/>
            <person name="Brun A."/>
            <person name="Danchin E.G.J."/>
            <person name="Duchaussoy F."/>
            <person name="Gibon J."/>
            <person name="Kohler A."/>
            <person name="Lindquist E."/>
            <person name="Pereda V."/>
            <person name="Salamov A."/>
            <person name="Shapiro H.J."/>
            <person name="Wuyts J."/>
            <person name="Blaudez D."/>
            <person name="Buee M."/>
            <person name="Brokstein P."/>
            <person name="Canbaeck B."/>
            <person name="Cohen D."/>
            <person name="Courty P.E."/>
            <person name="Coutinho P.M."/>
            <person name="Delaruelle C."/>
            <person name="Detter J.C."/>
            <person name="Deveau A."/>
            <person name="DiFazio S."/>
            <person name="Duplessis S."/>
            <person name="Fraissinet-Tachet L."/>
            <person name="Lucic E."/>
            <person name="Frey-Klett P."/>
            <person name="Fourrey C."/>
            <person name="Feussner I."/>
            <person name="Gay G."/>
            <person name="Grimwood J."/>
            <person name="Hoegger P.J."/>
            <person name="Jain P."/>
            <person name="Kilaru S."/>
            <person name="Labbe J."/>
            <person name="Lin Y.C."/>
            <person name="Legue V."/>
            <person name="Le Tacon F."/>
            <person name="Marmeisse R."/>
            <person name="Melayah D."/>
            <person name="Montanini B."/>
            <person name="Muratet M."/>
            <person name="Nehls U."/>
            <person name="Niculita-Hirzel H."/>
            <person name="Oudot-Le Secq M.P."/>
            <person name="Peter M."/>
            <person name="Quesneville H."/>
            <person name="Rajashekar B."/>
            <person name="Reich M."/>
            <person name="Rouhier N."/>
            <person name="Schmutz J."/>
            <person name="Yin T."/>
            <person name="Chalot M."/>
            <person name="Henrissat B."/>
            <person name="Kuees U."/>
            <person name="Lucas S."/>
            <person name="Van de Peer Y."/>
            <person name="Podila G.K."/>
            <person name="Polle A."/>
            <person name="Pukkila P.J."/>
            <person name="Richardson P.M."/>
            <person name="Rouze P."/>
            <person name="Sanders I.R."/>
            <person name="Stajich J.E."/>
            <person name="Tunlid A."/>
            <person name="Tuskan G."/>
            <person name="Grigoriev I.V."/>
        </authorList>
    </citation>
    <scope>NUCLEOTIDE SEQUENCE [LARGE SCALE GENOMIC DNA]</scope>
    <source>
        <strain evidence="2">S238N-H82 / ATCC MYA-4686</strain>
    </source>
</reference>
<dbReference type="InParanoid" id="B0D6S8"/>
<dbReference type="KEGG" id="lbc:LACBIDRAFT_325950"/>
<evidence type="ECO:0000313" key="1">
    <source>
        <dbReference type="EMBL" id="EDR09528.1"/>
    </source>
</evidence>
<keyword evidence="2" id="KW-1185">Reference proteome</keyword>
<dbReference type="HOGENOM" id="CLU_1749985_0_0_1"/>
<gene>
    <name evidence="1" type="ORF">LACBIDRAFT_325950</name>
</gene>
<dbReference type="EMBL" id="DS547099">
    <property type="protein sequence ID" value="EDR09528.1"/>
    <property type="molecule type" value="Genomic_DNA"/>
</dbReference>
<dbReference type="RefSeq" id="XP_001879877.1">
    <property type="nucleotide sequence ID" value="XM_001879842.1"/>
</dbReference>
<organism evidence="2">
    <name type="scientific">Laccaria bicolor (strain S238N-H82 / ATCC MYA-4686)</name>
    <name type="common">Bicoloured deceiver</name>
    <name type="synonym">Laccaria laccata var. bicolor</name>
    <dbReference type="NCBI Taxonomy" id="486041"/>
    <lineage>
        <taxon>Eukaryota</taxon>
        <taxon>Fungi</taxon>
        <taxon>Dikarya</taxon>
        <taxon>Basidiomycota</taxon>
        <taxon>Agaricomycotina</taxon>
        <taxon>Agaricomycetes</taxon>
        <taxon>Agaricomycetidae</taxon>
        <taxon>Agaricales</taxon>
        <taxon>Agaricineae</taxon>
        <taxon>Hydnangiaceae</taxon>
        <taxon>Laccaria</taxon>
    </lineage>
</organism>
<name>B0D6S8_LACBS</name>
<evidence type="ECO:0000313" key="2">
    <source>
        <dbReference type="Proteomes" id="UP000001194"/>
    </source>
</evidence>
<dbReference type="GeneID" id="6075319"/>
<accession>B0D6S8</accession>